<evidence type="ECO:0000313" key="2">
    <source>
        <dbReference type="Proteomes" id="UP001620626"/>
    </source>
</evidence>
<dbReference type="AlphaFoldDB" id="A0ABD2KVD5"/>
<organism evidence="1 2">
    <name type="scientific">Heterodera trifolii</name>
    <dbReference type="NCBI Taxonomy" id="157864"/>
    <lineage>
        <taxon>Eukaryota</taxon>
        <taxon>Metazoa</taxon>
        <taxon>Ecdysozoa</taxon>
        <taxon>Nematoda</taxon>
        <taxon>Chromadorea</taxon>
        <taxon>Rhabditida</taxon>
        <taxon>Tylenchina</taxon>
        <taxon>Tylenchomorpha</taxon>
        <taxon>Tylenchoidea</taxon>
        <taxon>Heteroderidae</taxon>
        <taxon>Heteroderinae</taxon>
        <taxon>Heterodera</taxon>
    </lineage>
</organism>
<sequence length="90" mass="10589">MISQLLILNGTVRLPRRSEIDPRKWLIDRIFGRTPAKKARNGNINTFVKWKSVKQCLGQTRTNLKKFPSLTDAFKVHFWHFERRGDAKPI</sequence>
<protein>
    <recommendedName>
        <fullName evidence="3">Transposase</fullName>
    </recommendedName>
</protein>
<keyword evidence="2" id="KW-1185">Reference proteome</keyword>
<name>A0ABD2KVD5_9BILA</name>
<evidence type="ECO:0000313" key="1">
    <source>
        <dbReference type="EMBL" id="KAL3106570.1"/>
    </source>
</evidence>
<evidence type="ECO:0008006" key="3">
    <source>
        <dbReference type="Google" id="ProtNLM"/>
    </source>
</evidence>
<dbReference type="EMBL" id="JBICBT010000646">
    <property type="protein sequence ID" value="KAL3106570.1"/>
    <property type="molecule type" value="Genomic_DNA"/>
</dbReference>
<proteinExistence type="predicted"/>
<reference evidence="1 2" key="1">
    <citation type="submission" date="2024-10" db="EMBL/GenBank/DDBJ databases">
        <authorList>
            <person name="Kim D."/>
        </authorList>
    </citation>
    <scope>NUCLEOTIDE SEQUENCE [LARGE SCALE GENOMIC DNA]</scope>
    <source>
        <strain evidence="1">BH-2024</strain>
    </source>
</reference>
<comment type="caution">
    <text evidence="1">The sequence shown here is derived from an EMBL/GenBank/DDBJ whole genome shotgun (WGS) entry which is preliminary data.</text>
</comment>
<dbReference type="Proteomes" id="UP001620626">
    <property type="component" value="Unassembled WGS sequence"/>
</dbReference>
<accession>A0ABD2KVD5</accession>
<gene>
    <name evidence="1" type="ORF">niasHT_016692</name>
</gene>